<gene>
    <name evidence="1" type="ORF">OIDMADRAFT_39611</name>
</gene>
<sequence length="263" mass="30091">MAHAVRTELPVEFSPMHQLAEARNHDDDWTGLKDGAARRKRQTRLNVRAHRKRKLQQKISCNEVQVGAIQYFQSPPVMKPTHESPDLQDGTIMLPLSSDHLIPLVQYNVFRAALTNMFLLSITNLISRKCDISTALQTTPIFPSPAVPPPSLAPTTLQRSVPHDIWIDLLPHGIMRDNAIRTMDTFDYENLCSDMVGGYYQGRNDIELTGVLVWANPWHVSGWEVTEGFLKKWGFLLNDCWEIMASTNYWRERRGDDPLVFNI</sequence>
<name>A0A0C3D251_OIDMZ</name>
<evidence type="ECO:0000313" key="2">
    <source>
        <dbReference type="Proteomes" id="UP000054321"/>
    </source>
</evidence>
<accession>A0A0C3D251</accession>
<dbReference type="STRING" id="913774.A0A0C3D251"/>
<reference evidence="1 2" key="1">
    <citation type="submission" date="2014-04" db="EMBL/GenBank/DDBJ databases">
        <authorList>
            <consortium name="DOE Joint Genome Institute"/>
            <person name="Kuo A."/>
            <person name="Martino E."/>
            <person name="Perotto S."/>
            <person name="Kohler A."/>
            <person name="Nagy L.G."/>
            <person name="Floudas D."/>
            <person name="Copeland A."/>
            <person name="Barry K.W."/>
            <person name="Cichocki N."/>
            <person name="Veneault-Fourrey C."/>
            <person name="LaButti K."/>
            <person name="Lindquist E.A."/>
            <person name="Lipzen A."/>
            <person name="Lundell T."/>
            <person name="Morin E."/>
            <person name="Murat C."/>
            <person name="Sun H."/>
            <person name="Tunlid A."/>
            <person name="Henrissat B."/>
            <person name="Grigoriev I.V."/>
            <person name="Hibbett D.S."/>
            <person name="Martin F."/>
            <person name="Nordberg H.P."/>
            <person name="Cantor M.N."/>
            <person name="Hua S.X."/>
        </authorList>
    </citation>
    <scope>NUCLEOTIDE SEQUENCE [LARGE SCALE GENOMIC DNA]</scope>
    <source>
        <strain evidence="1 2">Zn</strain>
    </source>
</reference>
<dbReference type="PANTHER" id="PTHR38116">
    <property type="entry name" value="CHROMOSOME 7, WHOLE GENOME SHOTGUN SEQUENCE"/>
    <property type="match status" value="1"/>
</dbReference>
<dbReference type="Pfam" id="PF11905">
    <property type="entry name" value="DUF3425"/>
    <property type="match status" value="1"/>
</dbReference>
<reference evidence="2" key="2">
    <citation type="submission" date="2015-01" db="EMBL/GenBank/DDBJ databases">
        <title>Evolutionary Origins and Diversification of the Mycorrhizal Mutualists.</title>
        <authorList>
            <consortium name="DOE Joint Genome Institute"/>
            <consortium name="Mycorrhizal Genomics Consortium"/>
            <person name="Kohler A."/>
            <person name="Kuo A."/>
            <person name="Nagy L.G."/>
            <person name="Floudas D."/>
            <person name="Copeland A."/>
            <person name="Barry K.W."/>
            <person name="Cichocki N."/>
            <person name="Veneault-Fourrey C."/>
            <person name="LaButti K."/>
            <person name="Lindquist E.A."/>
            <person name="Lipzen A."/>
            <person name="Lundell T."/>
            <person name="Morin E."/>
            <person name="Murat C."/>
            <person name="Riley R."/>
            <person name="Ohm R."/>
            <person name="Sun H."/>
            <person name="Tunlid A."/>
            <person name="Henrissat B."/>
            <person name="Grigoriev I.V."/>
            <person name="Hibbett D.S."/>
            <person name="Martin F."/>
        </authorList>
    </citation>
    <scope>NUCLEOTIDE SEQUENCE [LARGE SCALE GENOMIC DNA]</scope>
    <source>
        <strain evidence="2">Zn</strain>
    </source>
</reference>
<organism evidence="1 2">
    <name type="scientific">Oidiodendron maius (strain Zn)</name>
    <dbReference type="NCBI Taxonomy" id="913774"/>
    <lineage>
        <taxon>Eukaryota</taxon>
        <taxon>Fungi</taxon>
        <taxon>Dikarya</taxon>
        <taxon>Ascomycota</taxon>
        <taxon>Pezizomycotina</taxon>
        <taxon>Leotiomycetes</taxon>
        <taxon>Leotiomycetes incertae sedis</taxon>
        <taxon>Myxotrichaceae</taxon>
        <taxon>Oidiodendron</taxon>
    </lineage>
</organism>
<dbReference type="Proteomes" id="UP000054321">
    <property type="component" value="Unassembled WGS sequence"/>
</dbReference>
<proteinExistence type="predicted"/>
<dbReference type="EMBL" id="KN832872">
    <property type="protein sequence ID" value="KIN05329.1"/>
    <property type="molecule type" value="Genomic_DNA"/>
</dbReference>
<dbReference type="InParanoid" id="A0A0C3D251"/>
<dbReference type="HOGENOM" id="CLU_033726_0_0_1"/>
<protein>
    <recommendedName>
        <fullName evidence="3">BZIP domain-containing protein</fullName>
    </recommendedName>
</protein>
<evidence type="ECO:0000313" key="1">
    <source>
        <dbReference type="EMBL" id="KIN05329.1"/>
    </source>
</evidence>
<keyword evidence="2" id="KW-1185">Reference proteome</keyword>
<dbReference type="InterPro" id="IPR021833">
    <property type="entry name" value="DUF3425"/>
</dbReference>
<dbReference type="AlphaFoldDB" id="A0A0C3D251"/>
<evidence type="ECO:0008006" key="3">
    <source>
        <dbReference type="Google" id="ProtNLM"/>
    </source>
</evidence>
<dbReference type="PANTHER" id="PTHR38116:SF1">
    <property type="entry name" value="BZIP DOMAIN-CONTAINING PROTEIN"/>
    <property type="match status" value="1"/>
</dbReference>
<dbReference type="OrthoDB" id="2245989at2759"/>